<dbReference type="GO" id="GO:0098552">
    <property type="term" value="C:side of membrane"/>
    <property type="evidence" value="ECO:0007669"/>
    <property type="project" value="UniProtKB-KW"/>
</dbReference>
<dbReference type="OrthoDB" id="421038at2759"/>
<dbReference type="GO" id="GO:0042124">
    <property type="term" value="F:1,3-beta-glucanosyltransferase activity"/>
    <property type="evidence" value="ECO:0007669"/>
    <property type="project" value="TreeGrafter"/>
</dbReference>
<comment type="similarity">
    <text evidence="3">Belongs to the eukaryotic ATPase epsilon family.</text>
</comment>
<dbReference type="InterPro" id="IPR006721">
    <property type="entry name" value="ATP_synth_F1_esu_mt"/>
</dbReference>
<dbReference type="GO" id="GO:0005743">
    <property type="term" value="C:mitochondrial inner membrane"/>
    <property type="evidence" value="ECO:0007669"/>
    <property type="project" value="InterPro"/>
</dbReference>
<dbReference type="Pfam" id="PF03198">
    <property type="entry name" value="Glyco_hydro_72"/>
    <property type="match status" value="1"/>
</dbReference>
<evidence type="ECO:0000256" key="4">
    <source>
        <dbReference type="ARBA" id="ARBA00022729"/>
    </source>
</evidence>
<keyword evidence="6" id="KW-0472">Membrane</keyword>
<keyword evidence="9" id="KW-1185">Reference proteome</keyword>
<keyword evidence="6" id="KW-0449">Lipoprotein</keyword>
<feature type="signal peptide" evidence="6">
    <location>
        <begin position="1"/>
        <end position="18"/>
    </location>
</feature>
<dbReference type="CDD" id="cd12153">
    <property type="entry name" value="F1-ATPase_epsilon"/>
    <property type="match status" value="1"/>
</dbReference>
<evidence type="ECO:0000256" key="7">
    <source>
        <dbReference type="SAM" id="MobiDB-lite"/>
    </source>
</evidence>
<dbReference type="GO" id="GO:0045259">
    <property type="term" value="C:proton-transporting ATP synthase complex"/>
    <property type="evidence" value="ECO:0007669"/>
    <property type="project" value="InterPro"/>
</dbReference>
<accession>A0A0F8BVD8</accession>
<dbReference type="PANTHER" id="PTHR31468">
    <property type="entry name" value="1,3-BETA-GLUCANOSYLTRANSFERASE GAS1"/>
    <property type="match status" value="1"/>
</dbReference>
<dbReference type="Gene3D" id="1.10.1620.20">
    <property type="entry name" value="ATP synthase, F1 complex, epsilon subunit superfamily, mitochondrial"/>
    <property type="match status" value="1"/>
</dbReference>
<dbReference type="SUPFAM" id="SSF48690">
    <property type="entry name" value="Epsilon subunit of mitochondrial F1F0-ATP synthase"/>
    <property type="match status" value="1"/>
</dbReference>
<keyword evidence="6" id="KW-0336">GPI-anchor</keyword>
<comment type="function">
    <text evidence="6">Splits internally a 1,3-beta-glucan molecule and transfers the newly generated reducing end (the donor) to the non-reducing end of another 1,3-beta-glucan molecule (the acceptor) forming a 1,3-beta linkage, resulting in the elongation of 1,3-beta-glucan chains in the cell wall.</text>
</comment>
<evidence type="ECO:0000256" key="6">
    <source>
        <dbReference type="RuleBase" id="RU361209"/>
    </source>
</evidence>
<dbReference type="SUPFAM" id="SSF51445">
    <property type="entry name" value="(Trans)glycosidases"/>
    <property type="match status" value="1"/>
</dbReference>
<comment type="subcellular location">
    <subcellularLocation>
        <location evidence="1 6">Cell membrane</location>
        <topology evidence="1 6">Lipid-anchor</topology>
        <topology evidence="1 6">GPI-anchor</topology>
    </subcellularLocation>
</comment>
<protein>
    <recommendedName>
        <fullName evidence="6">1,3-beta-glucanosyltransferase</fullName>
        <ecNumber evidence="6">2.4.1.-</ecNumber>
    </recommendedName>
</protein>
<evidence type="ECO:0000256" key="5">
    <source>
        <dbReference type="ARBA" id="ARBA00023180"/>
    </source>
</evidence>
<keyword evidence="6" id="KW-0808">Transferase</keyword>
<dbReference type="EMBL" id="LBBL01000040">
    <property type="protein sequence ID" value="KKF96518.1"/>
    <property type="molecule type" value="Genomic_DNA"/>
</dbReference>
<dbReference type="InterPro" id="IPR017853">
    <property type="entry name" value="GH"/>
</dbReference>
<evidence type="ECO:0000256" key="3">
    <source>
        <dbReference type="ARBA" id="ARBA00009502"/>
    </source>
</evidence>
<comment type="caution">
    <text evidence="8">The sequence shown here is derived from an EMBL/GenBank/DDBJ whole genome shotgun (WGS) entry which is preliminary data.</text>
</comment>
<dbReference type="Gene3D" id="3.20.20.80">
    <property type="entry name" value="Glycosidases"/>
    <property type="match status" value="1"/>
</dbReference>
<feature type="region of interest" description="Disordered" evidence="7">
    <location>
        <begin position="335"/>
        <end position="367"/>
    </location>
</feature>
<dbReference type="GO" id="GO:0031505">
    <property type="term" value="P:fungal-type cell wall organization"/>
    <property type="evidence" value="ECO:0007669"/>
    <property type="project" value="TreeGrafter"/>
</dbReference>
<dbReference type="PANTHER" id="PTHR31468:SF8">
    <property type="entry name" value="1,3-BETA-GLUCANOSYLTRANSFERASE GAS2"/>
    <property type="match status" value="1"/>
</dbReference>
<dbReference type="InterPro" id="IPR004886">
    <property type="entry name" value="Glucanosyltransferase"/>
</dbReference>
<comment type="similarity">
    <text evidence="2 6">Belongs to the glycosyl hydrolase 72 family.</text>
</comment>
<dbReference type="AlphaFoldDB" id="A0A0F8BVD8"/>
<evidence type="ECO:0000256" key="2">
    <source>
        <dbReference type="ARBA" id="ARBA00007528"/>
    </source>
</evidence>
<gene>
    <name evidence="8" type="primary">PHR1</name>
    <name evidence="8" type="ORF">CFO_g1142</name>
</gene>
<sequence length="441" mass="49238">MTSLKLSILLGLVTSAAAISTLEQYGNKIYDQEGNQFFMKGIAYQLRPNDPLIDSEQCARDAKLMKELGANTLRVYHVDETADHDGCMKVFEEAGIYLTIDLDDFESYILPYDTFWNETQYDSYAKTMDAFIMYDNLLGFYVGNEIIAKSDQSHAAPYIKAAIRDMKAYRDSRGYRKALIGYSATDIVELRPMLQDYLTCGGNDDEIADFFGINAYEWCTPNTYTGSGYDRLQEMAENFPVPIFFSETGCNVGSDREWEDMDAIYSDPMVNDWSGAIAYEWIEEKNNYGIVSYGPPADQDTPITGDIYDGFTRKGTPTPVQPDFDNLKSRWATNTPIGTPRSEYDSSSVSTRECPPATSGGWQVDGNVPLPTLGQTYTGPLPAVQTYNRYLAVAARALRRSLKEDKRIVAERRAESDLKFSAWTNGKAGEAKAVSTSATSA</sequence>
<dbReference type="EC" id="2.4.1.-" evidence="6"/>
<proteinExistence type="inferred from homology"/>
<organism evidence="8 9">
    <name type="scientific">Ceratocystis fimbriata f. sp. platani</name>
    <dbReference type="NCBI Taxonomy" id="88771"/>
    <lineage>
        <taxon>Eukaryota</taxon>
        <taxon>Fungi</taxon>
        <taxon>Dikarya</taxon>
        <taxon>Ascomycota</taxon>
        <taxon>Pezizomycotina</taxon>
        <taxon>Sordariomycetes</taxon>
        <taxon>Hypocreomycetidae</taxon>
        <taxon>Microascales</taxon>
        <taxon>Ceratocystidaceae</taxon>
        <taxon>Ceratocystis</taxon>
    </lineage>
</organism>
<evidence type="ECO:0000313" key="9">
    <source>
        <dbReference type="Proteomes" id="UP000034841"/>
    </source>
</evidence>
<keyword evidence="4 6" id="KW-0732">Signal</keyword>
<dbReference type="GO" id="GO:0071970">
    <property type="term" value="P:fungal-type cell wall (1-&gt;3)-beta-D-glucan biosynthetic process"/>
    <property type="evidence" value="ECO:0007669"/>
    <property type="project" value="TreeGrafter"/>
</dbReference>
<evidence type="ECO:0000313" key="8">
    <source>
        <dbReference type="EMBL" id="KKF96518.1"/>
    </source>
</evidence>
<dbReference type="InterPro" id="IPR036742">
    <property type="entry name" value="ATP_synth_F1_esu_sf_mt"/>
</dbReference>
<keyword evidence="5" id="KW-0325">Glycoprotein</keyword>
<dbReference type="Proteomes" id="UP000034841">
    <property type="component" value="Unassembled WGS sequence"/>
</dbReference>
<feature type="chain" id="PRO_5005117440" description="1,3-beta-glucanosyltransferase" evidence="6">
    <location>
        <begin position="19"/>
        <end position="441"/>
    </location>
</feature>
<name>A0A0F8BVD8_CERFI</name>
<evidence type="ECO:0000256" key="1">
    <source>
        <dbReference type="ARBA" id="ARBA00004609"/>
    </source>
</evidence>
<dbReference type="GO" id="GO:0005886">
    <property type="term" value="C:plasma membrane"/>
    <property type="evidence" value="ECO:0007669"/>
    <property type="project" value="UniProtKB-SubCell"/>
</dbReference>
<dbReference type="GO" id="GO:0046933">
    <property type="term" value="F:proton-transporting ATP synthase activity, rotational mechanism"/>
    <property type="evidence" value="ECO:0007669"/>
    <property type="project" value="InterPro"/>
</dbReference>
<reference evidence="8 9" key="1">
    <citation type="submission" date="2015-04" db="EMBL/GenBank/DDBJ databases">
        <title>Genome sequence of Ceratocystis platani, a major pathogen of plane trees.</title>
        <authorList>
            <person name="Belbahri L."/>
        </authorList>
    </citation>
    <scope>NUCLEOTIDE SEQUENCE [LARGE SCALE GENOMIC DNA]</scope>
    <source>
        <strain evidence="8 9">CFO</strain>
    </source>
</reference>
<dbReference type="Pfam" id="PF04627">
    <property type="entry name" value="ATP-synt_Eps"/>
    <property type="match status" value="1"/>
</dbReference>